<comment type="caution">
    <text evidence="1">The sequence shown here is derived from an EMBL/GenBank/DDBJ whole genome shotgun (WGS) entry which is preliminary data.</text>
</comment>
<accession>A0A9Q3BCA7</accession>
<protein>
    <submittedName>
        <fullName evidence="1">Uncharacterized protein</fullName>
    </submittedName>
</protein>
<proteinExistence type="predicted"/>
<evidence type="ECO:0000313" key="1">
    <source>
        <dbReference type="EMBL" id="MBW0462493.1"/>
    </source>
</evidence>
<dbReference type="EMBL" id="AVOT02000361">
    <property type="protein sequence ID" value="MBW0462493.1"/>
    <property type="molecule type" value="Genomic_DNA"/>
</dbReference>
<name>A0A9Q3BCA7_9BASI</name>
<reference evidence="1" key="1">
    <citation type="submission" date="2021-03" db="EMBL/GenBank/DDBJ databases">
        <title>Draft genome sequence of rust myrtle Austropuccinia psidii MF-1, a brazilian biotype.</title>
        <authorList>
            <person name="Quecine M.C."/>
            <person name="Pachon D.M.R."/>
            <person name="Bonatelli M.L."/>
            <person name="Correr F.H."/>
            <person name="Franceschini L.M."/>
            <person name="Leite T.F."/>
            <person name="Margarido G.R.A."/>
            <person name="Almeida C.A."/>
            <person name="Ferrarezi J.A."/>
            <person name="Labate C.A."/>
        </authorList>
    </citation>
    <scope>NUCLEOTIDE SEQUENCE</scope>
    <source>
        <strain evidence="1">MF-1</strain>
    </source>
</reference>
<keyword evidence="2" id="KW-1185">Reference proteome</keyword>
<dbReference type="AlphaFoldDB" id="A0A9Q3BCA7"/>
<dbReference type="Proteomes" id="UP000765509">
    <property type="component" value="Unassembled WGS sequence"/>
</dbReference>
<gene>
    <name evidence="1" type="ORF">O181_002208</name>
</gene>
<organism evidence="1 2">
    <name type="scientific">Austropuccinia psidii MF-1</name>
    <dbReference type="NCBI Taxonomy" id="1389203"/>
    <lineage>
        <taxon>Eukaryota</taxon>
        <taxon>Fungi</taxon>
        <taxon>Dikarya</taxon>
        <taxon>Basidiomycota</taxon>
        <taxon>Pucciniomycotina</taxon>
        <taxon>Pucciniomycetes</taxon>
        <taxon>Pucciniales</taxon>
        <taxon>Sphaerophragmiaceae</taxon>
        <taxon>Austropuccinia</taxon>
    </lineage>
</organism>
<evidence type="ECO:0000313" key="2">
    <source>
        <dbReference type="Proteomes" id="UP000765509"/>
    </source>
</evidence>
<sequence length="97" mass="11131">MKDSFGGQFTIIKLIGKNLVEVRLAEEFPMKHPVFPVSLVETYNQKGEDRLPAGNKGHTPQELVEVEEAPGRVKNIMKARKITLNGKHHRQYMVRFM</sequence>